<keyword evidence="2" id="KW-0472">Membrane</keyword>
<dbReference type="CDD" id="cd05379">
    <property type="entry name" value="CAP_bacterial"/>
    <property type="match status" value="1"/>
</dbReference>
<reference evidence="4 5" key="1">
    <citation type="journal article" date="2019" name="Int. J. Syst. Evol. Microbiol.">
        <title>The Global Catalogue of Microorganisms (GCM) 10K type strain sequencing project: providing services to taxonomists for standard genome sequencing and annotation.</title>
        <authorList>
            <consortium name="The Broad Institute Genomics Platform"/>
            <consortium name="The Broad Institute Genome Sequencing Center for Infectious Disease"/>
            <person name="Wu L."/>
            <person name="Ma J."/>
        </authorList>
    </citation>
    <scope>NUCLEOTIDE SEQUENCE [LARGE SCALE GENOMIC DNA]</scope>
    <source>
        <strain evidence="4 5">JCM 15933</strain>
    </source>
</reference>
<dbReference type="InterPro" id="IPR014044">
    <property type="entry name" value="CAP_dom"/>
</dbReference>
<gene>
    <name evidence="4" type="ORF">GCM10009827_076730</name>
</gene>
<evidence type="ECO:0000256" key="2">
    <source>
        <dbReference type="SAM" id="Phobius"/>
    </source>
</evidence>
<feature type="compositionally biased region" description="Low complexity" evidence="1">
    <location>
        <begin position="60"/>
        <end position="88"/>
    </location>
</feature>
<feature type="region of interest" description="Disordered" evidence="1">
    <location>
        <begin position="42"/>
        <end position="92"/>
    </location>
</feature>
<keyword evidence="2" id="KW-1133">Transmembrane helix</keyword>
<comment type="caution">
    <text evidence="4">The sequence shown here is derived from an EMBL/GenBank/DDBJ whole genome shotgun (WGS) entry which is preliminary data.</text>
</comment>
<organism evidence="4 5">
    <name type="scientific">Dactylosporangium maewongense</name>
    <dbReference type="NCBI Taxonomy" id="634393"/>
    <lineage>
        <taxon>Bacteria</taxon>
        <taxon>Bacillati</taxon>
        <taxon>Actinomycetota</taxon>
        <taxon>Actinomycetes</taxon>
        <taxon>Micromonosporales</taxon>
        <taxon>Micromonosporaceae</taxon>
        <taxon>Dactylosporangium</taxon>
    </lineage>
</organism>
<evidence type="ECO:0000256" key="1">
    <source>
        <dbReference type="SAM" id="MobiDB-lite"/>
    </source>
</evidence>
<evidence type="ECO:0000313" key="4">
    <source>
        <dbReference type="EMBL" id="GAA1545357.1"/>
    </source>
</evidence>
<feature type="transmembrane region" description="Helical" evidence="2">
    <location>
        <begin position="12"/>
        <end position="35"/>
    </location>
</feature>
<proteinExistence type="predicted"/>
<keyword evidence="5" id="KW-1185">Reference proteome</keyword>
<dbReference type="EMBL" id="BAAAQD010000018">
    <property type="protein sequence ID" value="GAA1545357.1"/>
    <property type="molecule type" value="Genomic_DNA"/>
</dbReference>
<dbReference type="Proteomes" id="UP001501470">
    <property type="component" value="Unassembled WGS sequence"/>
</dbReference>
<dbReference type="Gene3D" id="3.40.33.10">
    <property type="entry name" value="CAP"/>
    <property type="match status" value="1"/>
</dbReference>
<accession>A0ABN2BSX3</accession>
<dbReference type="RefSeq" id="WP_344507978.1">
    <property type="nucleotide sequence ID" value="NZ_BAAAQD010000018.1"/>
</dbReference>
<dbReference type="PANTHER" id="PTHR31157:SF1">
    <property type="entry name" value="SCP DOMAIN-CONTAINING PROTEIN"/>
    <property type="match status" value="1"/>
</dbReference>
<feature type="compositionally biased region" description="Low complexity" evidence="1">
    <location>
        <begin position="43"/>
        <end position="53"/>
    </location>
</feature>
<evidence type="ECO:0000313" key="5">
    <source>
        <dbReference type="Proteomes" id="UP001501470"/>
    </source>
</evidence>
<evidence type="ECO:0000259" key="3">
    <source>
        <dbReference type="Pfam" id="PF00188"/>
    </source>
</evidence>
<sequence length="218" mass="22230">MTAPQPGLLARLGPTGIAAAVTAVLILFGIGAMIVPALTDGGSEPSAAAAAAQPAPPAPAADTSSPEDAATSTAPTSAAPTSAKATPTLNASFNSGYEDRVVQLVNGERRKARCEALRMHPQLRTAARAHSADMFTHDFSRSQGSDGSSPADRARQAGYSAFAGELVAKGGDPGDVVKGWLRDKSDREILLDCATKSIGVGAAMRGKTPYWTVDTGRA</sequence>
<keyword evidence="2" id="KW-0812">Transmembrane</keyword>
<feature type="domain" description="SCP" evidence="3">
    <location>
        <begin position="103"/>
        <end position="213"/>
    </location>
</feature>
<dbReference type="Pfam" id="PF00188">
    <property type="entry name" value="CAP"/>
    <property type="match status" value="1"/>
</dbReference>
<dbReference type="InterPro" id="IPR035940">
    <property type="entry name" value="CAP_sf"/>
</dbReference>
<dbReference type="SUPFAM" id="SSF55797">
    <property type="entry name" value="PR-1-like"/>
    <property type="match status" value="1"/>
</dbReference>
<name>A0ABN2BSX3_9ACTN</name>
<protein>
    <recommendedName>
        <fullName evidence="3">SCP domain-containing protein</fullName>
    </recommendedName>
</protein>
<dbReference type="PANTHER" id="PTHR31157">
    <property type="entry name" value="SCP DOMAIN-CONTAINING PROTEIN"/>
    <property type="match status" value="1"/>
</dbReference>